<proteinExistence type="predicted"/>
<protein>
    <recommendedName>
        <fullName evidence="3">DUF3016 domain-containing protein</fullName>
    </recommendedName>
</protein>
<dbReference type="RefSeq" id="WP_311581843.1">
    <property type="nucleotide sequence ID" value="NZ_JAVRIF010000005.1"/>
</dbReference>
<organism evidence="1 2">
    <name type="scientific">Thalassotalea castellviae</name>
    <dbReference type="NCBI Taxonomy" id="3075612"/>
    <lineage>
        <taxon>Bacteria</taxon>
        <taxon>Pseudomonadati</taxon>
        <taxon>Pseudomonadota</taxon>
        <taxon>Gammaproteobacteria</taxon>
        <taxon>Alteromonadales</taxon>
        <taxon>Colwelliaceae</taxon>
        <taxon>Thalassotalea</taxon>
    </lineage>
</organism>
<reference evidence="1 2" key="1">
    <citation type="submission" date="2023-09" db="EMBL/GenBank/DDBJ databases">
        <authorList>
            <person name="Rey-Velasco X."/>
        </authorList>
    </citation>
    <scope>NUCLEOTIDE SEQUENCE [LARGE SCALE GENOMIC DNA]</scope>
    <source>
        <strain evidence="1 2">W431</strain>
    </source>
</reference>
<dbReference type="Proteomes" id="UP001266357">
    <property type="component" value="Unassembled WGS sequence"/>
</dbReference>
<dbReference type="EMBL" id="JAVRIF010000005">
    <property type="protein sequence ID" value="MDT0604229.1"/>
    <property type="molecule type" value="Genomic_DNA"/>
</dbReference>
<keyword evidence="2" id="KW-1185">Reference proteome</keyword>
<evidence type="ECO:0008006" key="3">
    <source>
        <dbReference type="Google" id="ProtNLM"/>
    </source>
</evidence>
<sequence length="156" mass="18403">MKAITIFIIFIFLSFQSVANQELLPREFLLKGIEEHYVNELIYLNETVILDDIVFCSFIFKPFKSCRSVNAKFFLLIPIDGTKPKNQTYGVEYIDGEMVERKMSIYEQLFIDKVLNYFNKIGDEYKKNSPLFQKIQQEIDREKASKATLKEKTTHH</sequence>
<gene>
    <name evidence="1" type="ORF">RM573_11545</name>
</gene>
<comment type="caution">
    <text evidence="1">The sequence shown here is derived from an EMBL/GenBank/DDBJ whole genome shotgun (WGS) entry which is preliminary data.</text>
</comment>
<accession>A0ABU3A2P4</accession>
<name>A0ABU3A2P4_9GAMM</name>
<evidence type="ECO:0000313" key="2">
    <source>
        <dbReference type="Proteomes" id="UP001266357"/>
    </source>
</evidence>
<evidence type="ECO:0000313" key="1">
    <source>
        <dbReference type="EMBL" id="MDT0604229.1"/>
    </source>
</evidence>